<feature type="domain" description="HD/PDEase" evidence="1">
    <location>
        <begin position="91"/>
        <end position="251"/>
    </location>
</feature>
<comment type="caution">
    <text evidence="2">The sequence shown here is derived from an EMBL/GenBank/DDBJ whole genome shotgun (WGS) entry which is preliminary data.</text>
</comment>
<gene>
    <name evidence="2" type="ORF">D3874_25335</name>
</gene>
<accession>A0A418VTI4</accession>
<dbReference type="Proteomes" id="UP000284605">
    <property type="component" value="Unassembled WGS sequence"/>
</dbReference>
<evidence type="ECO:0000259" key="1">
    <source>
        <dbReference type="SMART" id="SM00471"/>
    </source>
</evidence>
<sequence length="318" mass="34434">MTCHMDQLLAQAGLDLKAEPFVVVPGHTARRAARSITEAYTRLEAVSGEKLGPIVLCLLEGYGFGENHPYAKAAMPIAAAIEARDTPQPVNPYHNAHHTLEVVLNAHYLAARNDVVAINIRLTQREHALLCLAALIHDFEHDGTMNGKQRFRLEQLANDTAAPYFQAAGISGEDQAAIKVMVLATDPAGPNLYMKALHSQAFYQAPAPEPATAFTELAPLAQDLRLLRLAGLLNDADLMSSAGLSLDYARRQSDKLGAEGGRYLDCNDMLRFLNHIVGGSFTTGAGRFFNLNMSLIKSFSELGMSSSNDGIDAPLIRP</sequence>
<dbReference type="Gene3D" id="1.10.1300.10">
    <property type="entry name" value="3'5'-cyclic nucleotide phosphodiesterase, catalytic domain"/>
    <property type="match status" value="1"/>
</dbReference>
<dbReference type="AlphaFoldDB" id="A0A418VTI4"/>
<protein>
    <recommendedName>
        <fullName evidence="1">HD/PDEase domain-containing protein</fullName>
    </recommendedName>
</protein>
<dbReference type="EMBL" id="QYUK01000016">
    <property type="protein sequence ID" value="RJF80461.1"/>
    <property type="molecule type" value="Genomic_DNA"/>
</dbReference>
<dbReference type="GO" id="GO:0007165">
    <property type="term" value="P:signal transduction"/>
    <property type="evidence" value="ECO:0007669"/>
    <property type="project" value="InterPro"/>
</dbReference>
<dbReference type="SUPFAM" id="SSF109604">
    <property type="entry name" value="HD-domain/PDEase-like"/>
    <property type="match status" value="1"/>
</dbReference>
<dbReference type="InterPro" id="IPR002073">
    <property type="entry name" value="PDEase_catalytic_dom"/>
</dbReference>
<dbReference type="CDD" id="cd00077">
    <property type="entry name" value="HDc"/>
    <property type="match status" value="1"/>
</dbReference>
<dbReference type="SMART" id="SM00471">
    <property type="entry name" value="HDc"/>
    <property type="match status" value="1"/>
</dbReference>
<reference evidence="2 3" key="1">
    <citation type="submission" date="2018-09" db="EMBL/GenBank/DDBJ databases">
        <authorList>
            <person name="Zhu H."/>
        </authorList>
    </citation>
    <scope>NUCLEOTIDE SEQUENCE [LARGE SCALE GENOMIC DNA]</scope>
    <source>
        <strain evidence="2 3">K1W22B-8</strain>
    </source>
</reference>
<keyword evidence="3" id="KW-1185">Reference proteome</keyword>
<evidence type="ECO:0000313" key="2">
    <source>
        <dbReference type="EMBL" id="RJF80461.1"/>
    </source>
</evidence>
<dbReference type="GO" id="GO:0004114">
    <property type="term" value="F:3',5'-cyclic-nucleotide phosphodiesterase activity"/>
    <property type="evidence" value="ECO:0007669"/>
    <property type="project" value="InterPro"/>
</dbReference>
<name>A0A418VTI4_9PROT</name>
<proteinExistence type="predicted"/>
<organism evidence="2 3">
    <name type="scientific">Oleomonas cavernae</name>
    <dbReference type="NCBI Taxonomy" id="2320859"/>
    <lineage>
        <taxon>Bacteria</taxon>
        <taxon>Pseudomonadati</taxon>
        <taxon>Pseudomonadota</taxon>
        <taxon>Alphaproteobacteria</taxon>
        <taxon>Acetobacterales</taxon>
        <taxon>Acetobacteraceae</taxon>
        <taxon>Oleomonas</taxon>
    </lineage>
</organism>
<dbReference type="Pfam" id="PF00233">
    <property type="entry name" value="PDEase_I"/>
    <property type="match status" value="1"/>
</dbReference>
<dbReference type="InterPro" id="IPR036971">
    <property type="entry name" value="PDEase_catalytic_dom_sf"/>
</dbReference>
<evidence type="ECO:0000313" key="3">
    <source>
        <dbReference type="Proteomes" id="UP000284605"/>
    </source>
</evidence>
<dbReference type="InterPro" id="IPR003607">
    <property type="entry name" value="HD/PDEase_dom"/>
</dbReference>